<evidence type="ECO:0008006" key="2">
    <source>
        <dbReference type="Google" id="ProtNLM"/>
    </source>
</evidence>
<dbReference type="AlphaFoldDB" id="A0A6M3XRZ6"/>
<gene>
    <name evidence="1" type="ORF">TM448B02092_0001</name>
</gene>
<evidence type="ECO:0000313" key="1">
    <source>
        <dbReference type="EMBL" id="QJI00705.1"/>
    </source>
</evidence>
<sequence>MTIYILSYSHSPYGDNSSTAWKLAEEAEWEFINKYSNPEFTRENDILIRWGIHNHPDWDYKVKGVLNCAPAIKLNCCKALAHYIMANNGVTAPRIEFLPGKISIYPSLSRWKYHSQAKDIKFIHREEELSSRDWKAFYYTELIKSEIEYRFHILRGRCIRMSRKLPMRRFPFVDPIIRSFKRGWKLRDKDGWEHLPDIEEKAIEQSVKAVEALGLDFGAVDVVIQEETNIPYVLEVNSAPRLNALGRRKYIKAFKRMLENAT</sequence>
<protein>
    <recommendedName>
        <fullName evidence="2">ATP-grasp domain-containing protein</fullName>
    </recommendedName>
</protein>
<organism evidence="1">
    <name type="scientific">viral metagenome</name>
    <dbReference type="NCBI Taxonomy" id="1070528"/>
    <lineage>
        <taxon>unclassified sequences</taxon>
        <taxon>metagenomes</taxon>
        <taxon>organismal metagenomes</taxon>
    </lineage>
</organism>
<dbReference type="Gene3D" id="3.30.470.20">
    <property type="entry name" value="ATP-grasp fold, B domain"/>
    <property type="match status" value="1"/>
</dbReference>
<dbReference type="SUPFAM" id="SSF56059">
    <property type="entry name" value="Glutathione synthetase ATP-binding domain-like"/>
    <property type="match status" value="1"/>
</dbReference>
<name>A0A6M3XRZ6_9ZZZZ</name>
<proteinExistence type="predicted"/>
<dbReference type="EMBL" id="MT144871">
    <property type="protein sequence ID" value="QJI00705.1"/>
    <property type="molecule type" value="Genomic_DNA"/>
</dbReference>
<accession>A0A6M3XRZ6</accession>
<reference evidence="1" key="1">
    <citation type="submission" date="2020-03" db="EMBL/GenBank/DDBJ databases">
        <title>The deep terrestrial virosphere.</title>
        <authorList>
            <person name="Holmfeldt K."/>
            <person name="Nilsson E."/>
            <person name="Simone D."/>
            <person name="Lopez-Fernandez M."/>
            <person name="Wu X."/>
            <person name="de Brujin I."/>
            <person name="Lundin D."/>
            <person name="Andersson A."/>
            <person name="Bertilsson S."/>
            <person name="Dopson M."/>
        </authorList>
    </citation>
    <scope>NUCLEOTIDE SEQUENCE</scope>
    <source>
        <strain evidence="1">TM448B02092</strain>
    </source>
</reference>